<protein>
    <submittedName>
        <fullName evidence="2">Uncharacterized protein</fullName>
    </submittedName>
</protein>
<organism evidence="2 3">
    <name type="scientific">Steccherinum ochraceum</name>
    <dbReference type="NCBI Taxonomy" id="92696"/>
    <lineage>
        <taxon>Eukaryota</taxon>
        <taxon>Fungi</taxon>
        <taxon>Dikarya</taxon>
        <taxon>Basidiomycota</taxon>
        <taxon>Agaricomycotina</taxon>
        <taxon>Agaricomycetes</taxon>
        <taxon>Polyporales</taxon>
        <taxon>Steccherinaceae</taxon>
        <taxon>Steccherinum</taxon>
    </lineage>
</organism>
<sequence length="62" mass="6732">MGNADEPIPAGEEEARSPLSPWSSSPPPRGQHYREAHPDAPHPDVVDSANILCRISGYLRSL</sequence>
<dbReference type="Proteomes" id="UP000292702">
    <property type="component" value="Unassembled WGS sequence"/>
</dbReference>
<evidence type="ECO:0000313" key="3">
    <source>
        <dbReference type="Proteomes" id="UP000292702"/>
    </source>
</evidence>
<reference evidence="2 3" key="1">
    <citation type="submission" date="2018-11" db="EMBL/GenBank/DDBJ databases">
        <title>Genome assembly of Steccherinum ochraceum LE-BIN_3174, the white-rot fungus of the Steccherinaceae family (The Residual Polyporoid clade, Polyporales, Basidiomycota).</title>
        <authorList>
            <person name="Fedorova T.V."/>
            <person name="Glazunova O.A."/>
            <person name="Landesman E.O."/>
            <person name="Moiseenko K.V."/>
            <person name="Psurtseva N.V."/>
            <person name="Savinova O.S."/>
            <person name="Shakhova N.V."/>
            <person name="Tyazhelova T.V."/>
            <person name="Vasina D.V."/>
        </authorList>
    </citation>
    <scope>NUCLEOTIDE SEQUENCE [LARGE SCALE GENOMIC DNA]</scope>
    <source>
        <strain evidence="2 3">LE-BIN_3174</strain>
    </source>
</reference>
<evidence type="ECO:0000313" key="2">
    <source>
        <dbReference type="EMBL" id="TCD66722.1"/>
    </source>
</evidence>
<feature type="compositionally biased region" description="Basic and acidic residues" evidence="1">
    <location>
        <begin position="32"/>
        <end position="45"/>
    </location>
</feature>
<gene>
    <name evidence="2" type="ORF">EIP91_001015</name>
</gene>
<name>A0A4R0RHY1_9APHY</name>
<accession>A0A4R0RHY1</accession>
<feature type="region of interest" description="Disordered" evidence="1">
    <location>
        <begin position="1"/>
        <end position="45"/>
    </location>
</feature>
<dbReference type="AlphaFoldDB" id="A0A4R0RHY1"/>
<keyword evidence="3" id="KW-1185">Reference proteome</keyword>
<proteinExistence type="predicted"/>
<evidence type="ECO:0000256" key="1">
    <source>
        <dbReference type="SAM" id="MobiDB-lite"/>
    </source>
</evidence>
<comment type="caution">
    <text evidence="2">The sequence shown here is derived from an EMBL/GenBank/DDBJ whole genome shotgun (WGS) entry which is preliminary data.</text>
</comment>
<dbReference type="EMBL" id="RWJN01000124">
    <property type="protein sequence ID" value="TCD66722.1"/>
    <property type="molecule type" value="Genomic_DNA"/>
</dbReference>